<dbReference type="EMBL" id="CP036433">
    <property type="protein sequence ID" value="QDU93642.1"/>
    <property type="molecule type" value="Genomic_DNA"/>
</dbReference>
<keyword evidence="2" id="KW-1185">Reference proteome</keyword>
<name>A0A518DP81_9BACT</name>
<gene>
    <name evidence="1" type="ORF">Pla8534_14220</name>
</gene>
<evidence type="ECO:0000313" key="2">
    <source>
        <dbReference type="Proteomes" id="UP000317648"/>
    </source>
</evidence>
<dbReference type="Proteomes" id="UP000317648">
    <property type="component" value="Chromosome"/>
</dbReference>
<organism evidence="1 2">
    <name type="scientific">Lignipirellula cremea</name>
    <dbReference type="NCBI Taxonomy" id="2528010"/>
    <lineage>
        <taxon>Bacteria</taxon>
        <taxon>Pseudomonadati</taxon>
        <taxon>Planctomycetota</taxon>
        <taxon>Planctomycetia</taxon>
        <taxon>Pirellulales</taxon>
        <taxon>Pirellulaceae</taxon>
        <taxon>Lignipirellula</taxon>
    </lineage>
</organism>
<evidence type="ECO:0008006" key="3">
    <source>
        <dbReference type="Google" id="ProtNLM"/>
    </source>
</evidence>
<proteinExistence type="predicted"/>
<dbReference type="InterPro" id="IPR051341">
    <property type="entry name" value="Zyg-11_UBL_adapter"/>
</dbReference>
<sequence length="324" mass="35168">MAFLSQLQERKAAAHAIVKAGGTIGYRDDGRTGLSRFLSWPRSALDAAFFHVDSVLLPRDCEEGDTLMAAIRPLKETRALGLLDSQVTDQGLQCLADWEQLSVLLAMGAPLSTQGLLGARWLARINDLEVGDTQVDDSIWPLLESNGQLVELGIGGTRIRELQHLARHPHLRSICINALPVACDELASFPCSAKLTELSINHTPADNRTFRSLAKIPNLVNLAAGNTAITDQACESLASLAKLEELIINDTQISNEGIRLLSAAPNLRFLCITKTHATPAAVDILAGYPALKTAFLDARILEHLSPQQRLDLPFDAVPFKAEEC</sequence>
<reference evidence="1 2" key="1">
    <citation type="submission" date="2019-02" db="EMBL/GenBank/DDBJ databases">
        <title>Deep-cultivation of Planctomycetes and their phenomic and genomic characterization uncovers novel biology.</title>
        <authorList>
            <person name="Wiegand S."/>
            <person name="Jogler M."/>
            <person name="Boedeker C."/>
            <person name="Pinto D."/>
            <person name="Vollmers J."/>
            <person name="Rivas-Marin E."/>
            <person name="Kohn T."/>
            <person name="Peeters S.H."/>
            <person name="Heuer A."/>
            <person name="Rast P."/>
            <person name="Oberbeckmann S."/>
            <person name="Bunk B."/>
            <person name="Jeske O."/>
            <person name="Meyerdierks A."/>
            <person name="Storesund J.E."/>
            <person name="Kallscheuer N."/>
            <person name="Luecker S."/>
            <person name="Lage O.M."/>
            <person name="Pohl T."/>
            <person name="Merkel B.J."/>
            <person name="Hornburger P."/>
            <person name="Mueller R.-W."/>
            <person name="Bruemmer F."/>
            <person name="Labrenz M."/>
            <person name="Spormann A.M."/>
            <person name="Op den Camp H."/>
            <person name="Overmann J."/>
            <person name="Amann R."/>
            <person name="Jetten M.S.M."/>
            <person name="Mascher T."/>
            <person name="Medema M.H."/>
            <person name="Devos D.P."/>
            <person name="Kaster A.-K."/>
            <person name="Ovreas L."/>
            <person name="Rohde M."/>
            <person name="Galperin M.Y."/>
            <person name="Jogler C."/>
        </authorList>
    </citation>
    <scope>NUCLEOTIDE SEQUENCE [LARGE SCALE GENOMIC DNA]</scope>
    <source>
        <strain evidence="1 2">Pla85_3_4</strain>
    </source>
</reference>
<dbReference type="PANTHER" id="PTHR12904:SF23">
    <property type="entry name" value="PROTEIN ZER-1 HOMOLOG"/>
    <property type="match status" value="1"/>
</dbReference>
<dbReference type="RefSeq" id="WP_145050680.1">
    <property type="nucleotide sequence ID" value="NZ_CP036433.1"/>
</dbReference>
<dbReference type="InterPro" id="IPR032675">
    <property type="entry name" value="LRR_dom_sf"/>
</dbReference>
<dbReference type="OrthoDB" id="209041at2"/>
<dbReference type="Gene3D" id="3.80.10.10">
    <property type="entry name" value="Ribonuclease Inhibitor"/>
    <property type="match status" value="1"/>
</dbReference>
<protein>
    <recommendedName>
        <fullName evidence="3">Leucine Rich repeats (2 copies)</fullName>
    </recommendedName>
</protein>
<accession>A0A518DP81</accession>
<dbReference type="KEGG" id="lcre:Pla8534_14220"/>
<dbReference type="SUPFAM" id="SSF52047">
    <property type="entry name" value="RNI-like"/>
    <property type="match status" value="1"/>
</dbReference>
<dbReference type="PANTHER" id="PTHR12904">
    <property type="match status" value="1"/>
</dbReference>
<dbReference type="AlphaFoldDB" id="A0A518DP81"/>
<evidence type="ECO:0000313" key="1">
    <source>
        <dbReference type="EMBL" id="QDU93642.1"/>
    </source>
</evidence>